<dbReference type="AlphaFoldDB" id="A0A419PDK3"/>
<sequence>MKRSAVTPFLCLSAVPPEGCTRTGILPGCPCPDRGSRVSEVGFELRTFRSVNSCSNHLGYLVPLTFDSLMHDTYYPRLMSSMQLSSRQLSDYCASLQIVRFAVRTQPQHPRHQKGAIAERLFSMIVWPEDSNSHQRRIHHLSYHHITPRGRVSM</sequence>
<dbReference type="Proteomes" id="UP000286415">
    <property type="component" value="Unassembled WGS sequence"/>
</dbReference>
<evidence type="ECO:0000313" key="2">
    <source>
        <dbReference type="Proteomes" id="UP000286415"/>
    </source>
</evidence>
<gene>
    <name evidence="1" type="ORF">CSKR_107034</name>
</gene>
<comment type="caution">
    <text evidence="1">The sequence shown here is derived from an EMBL/GenBank/DDBJ whole genome shotgun (WGS) entry which is preliminary data.</text>
</comment>
<organism evidence="1 2">
    <name type="scientific">Clonorchis sinensis</name>
    <name type="common">Chinese liver fluke</name>
    <dbReference type="NCBI Taxonomy" id="79923"/>
    <lineage>
        <taxon>Eukaryota</taxon>
        <taxon>Metazoa</taxon>
        <taxon>Spiralia</taxon>
        <taxon>Lophotrochozoa</taxon>
        <taxon>Platyhelminthes</taxon>
        <taxon>Trematoda</taxon>
        <taxon>Digenea</taxon>
        <taxon>Opisthorchiida</taxon>
        <taxon>Opisthorchiata</taxon>
        <taxon>Opisthorchiidae</taxon>
        <taxon>Clonorchis</taxon>
    </lineage>
</organism>
<keyword evidence="2" id="KW-1185">Reference proteome</keyword>
<evidence type="ECO:0000313" key="1">
    <source>
        <dbReference type="EMBL" id="KAG5446946.1"/>
    </source>
</evidence>
<reference evidence="1 2" key="1">
    <citation type="journal article" date="2018" name="Biotechnol. Adv.">
        <title>Improved genomic resources and new bioinformatic workflow for the carcinogenic parasite Clonorchis sinensis: Biotechnological implications.</title>
        <authorList>
            <person name="Wang D."/>
            <person name="Korhonen P.K."/>
            <person name="Gasser R.B."/>
            <person name="Young N.D."/>
        </authorList>
    </citation>
    <scope>NUCLEOTIDE SEQUENCE [LARGE SCALE GENOMIC DNA]</scope>
    <source>
        <strain evidence="1">Cs-k2</strain>
    </source>
</reference>
<accession>A0A419PDK3</accession>
<name>A0A419PDK3_CLOSI</name>
<reference evidence="1 2" key="2">
    <citation type="journal article" date="2021" name="Genomics">
        <title>High-quality reference genome for Clonorchis sinensis.</title>
        <authorList>
            <person name="Young N.D."/>
            <person name="Stroehlein A.J."/>
            <person name="Kinkar L."/>
            <person name="Wang T."/>
            <person name="Sohn W.M."/>
            <person name="Chang B.C.H."/>
            <person name="Kaur P."/>
            <person name="Weisz D."/>
            <person name="Dudchenko O."/>
            <person name="Aiden E.L."/>
            <person name="Korhonen P.K."/>
            <person name="Gasser R.B."/>
        </authorList>
    </citation>
    <scope>NUCLEOTIDE SEQUENCE [LARGE SCALE GENOMIC DNA]</scope>
    <source>
        <strain evidence="1">Cs-k2</strain>
    </source>
</reference>
<proteinExistence type="predicted"/>
<protein>
    <submittedName>
        <fullName evidence="1">Uncharacterized protein</fullName>
    </submittedName>
</protein>
<dbReference type="EMBL" id="NIRI02000042">
    <property type="protein sequence ID" value="KAG5446946.1"/>
    <property type="molecule type" value="Genomic_DNA"/>
</dbReference>
<dbReference type="InParanoid" id="A0A419PDK3"/>